<dbReference type="InterPro" id="IPR044449">
    <property type="entry name" value="Rnt1/Pac1_DSRM_fungi"/>
</dbReference>
<dbReference type="GO" id="GO:0006364">
    <property type="term" value="P:rRNA processing"/>
    <property type="evidence" value="ECO:0007669"/>
    <property type="project" value="InterPro"/>
</dbReference>
<name>A0A8X7NFQ7_CANPA</name>
<dbReference type="GO" id="GO:0034475">
    <property type="term" value="P:U4 snRNA 3'-end processing"/>
    <property type="evidence" value="ECO:0007669"/>
    <property type="project" value="UniProtKB-ARBA"/>
</dbReference>
<feature type="compositionally biased region" description="Polar residues" evidence="9">
    <location>
        <begin position="43"/>
        <end position="52"/>
    </location>
</feature>
<feature type="domain" description="RNase III" evidence="11">
    <location>
        <begin position="230"/>
        <end position="352"/>
    </location>
</feature>
<keyword evidence="5" id="KW-0255">Endonuclease</keyword>
<dbReference type="GO" id="GO:0004525">
    <property type="term" value="F:ribonuclease III activity"/>
    <property type="evidence" value="ECO:0007669"/>
    <property type="project" value="UniProtKB-EC"/>
</dbReference>
<dbReference type="InterPro" id="IPR036389">
    <property type="entry name" value="RNase_III_sf"/>
</dbReference>
<dbReference type="Pfam" id="PF18497">
    <property type="entry name" value="RNase_3_N"/>
    <property type="match status" value="1"/>
</dbReference>
<protein>
    <recommendedName>
        <fullName evidence="3">ribonuclease III</fullName>
        <ecNumber evidence="3">3.1.26.3</ecNumber>
    </recommendedName>
</protein>
<accession>A0A8X7NFQ7</accession>
<evidence type="ECO:0000313" key="13">
    <source>
        <dbReference type="Proteomes" id="UP000590412"/>
    </source>
</evidence>
<sequence>MADPLFLDFLQKVQEGEQKRNEANELQHSLSHNDNHSHKHNARQNIFKSSSMNRKRRASNEGYRNGKSADSALKRRKAVPKDEDEVLDEPIFDAEPPKFIGFLDLQRVEHATKSLQKSAKVILSQAPDFVQLRELLNSRDLDSATRSDLKQSDLMALASRLKTKYKLGQAPILDQIINETLILTEEDKEKLTELVVEQGGTKNQIAIAHVAPNEISPNGIEHTLPNLPLISDIHLFERVFTHKSNVNNKTYLNDRNLINSHNERLEFLGDSVLNNLVTLIIYENFPTSSEGTLSKIRAELINNKVLRDFAIEYGFDQKLRTNVSKEMMSMGEKKIYADVFEAYIGALSLERGLDLAEVRKWLENLYKPLIENLEKKYIAELIDKEAKTELYALIGRADARPEYVTVSDGDGLNKKFVVECRMGNEVLAKAEDHSVKNAGLRAAMKALKNTAALEKYVIERQAIERPIKQSRVERLREKKIEKMKKLKEQEEADETSTEETPKRPDSPIRTSMFPIEVFDDVDVDVDAKNKLYATLGEKTGTKPEYILKESKNGAHTVQLLARKLIVATATDRSKKRATARVADAVMKNPEALRELCKRFD</sequence>
<comment type="catalytic activity">
    <reaction evidence="1">
        <text>Endonucleolytic cleavage to 5'-phosphomonoester.</text>
        <dbReference type="EC" id="3.1.26.3"/>
    </reaction>
</comment>
<dbReference type="SUPFAM" id="SSF69065">
    <property type="entry name" value="RNase III domain-like"/>
    <property type="match status" value="1"/>
</dbReference>
<evidence type="ECO:0000256" key="8">
    <source>
        <dbReference type="PROSITE-ProRule" id="PRU00266"/>
    </source>
</evidence>
<evidence type="ECO:0000256" key="6">
    <source>
        <dbReference type="ARBA" id="ARBA00022801"/>
    </source>
</evidence>
<gene>
    <name evidence="12" type="ORF">FOB60_005279</name>
</gene>
<evidence type="ECO:0000256" key="7">
    <source>
        <dbReference type="ARBA" id="ARBA00022884"/>
    </source>
</evidence>
<feature type="region of interest" description="Disordered" evidence="9">
    <location>
        <begin position="483"/>
        <end position="510"/>
    </location>
</feature>
<dbReference type="GO" id="GO:0003725">
    <property type="term" value="F:double-stranded RNA binding"/>
    <property type="evidence" value="ECO:0007669"/>
    <property type="project" value="InterPro"/>
</dbReference>
<evidence type="ECO:0000256" key="2">
    <source>
        <dbReference type="ARBA" id="ARBA00010183"/>
    </source>
</evidence>
<evidence type="ECO:0000256" key="9">
    <source>
        <dbReference type="SAM" id="MobiDB-lite"/>
    </source>
</evidence>
<feature type="region of interest" description="Disordered" evidence="9">
    <location>
        <begin position="30"/>
        <end position="87"/>
    </location>
</feature>
<evidence type="ECO:0000259" key="11">
    <source>
        <dbReference type="PROSITE" id="PS50142"/>
    </source>
</evidence>
<keyword evidence="6" id="KW-0378">Hydrolase</keyword>
<comment type="caution">
    <text evidence="12">The sequence shown here is derived from an EMBL/GenBank/DDBJ whole genome shotgun (WGS) entry which is preliminary data.</text>
</comment>
<proteinExistence type="inferred from homology"/>
<evidence type="ECO:0000256" key="3">
    <source>
        <dbReference type="ARBA" id="ARBA00012177"/>
    </source>
</evidence>
<evidence type="ECO:0000256" key="1">
    <source>
        <dbReference type="ARBA" id="ARBA00000109"/>
    </source>
</evidence>
<dbReference type="SMART" id="SM00535">
    <property type="entry name" value="RIBOc"/>
    <property type="match status" value="1"/>
</dbReference>
<dbReference type="SUPFAM" id="SSF54768">
    <property type="entry name" value="dsRNA-binding domain-like"/>
    <property type="match status" value="2"/>
</dbReference>
<dbReference type="Pfam" id="PF14622">
    <property type="entry name" value="Ribonucleas_3_3"/>
    <property type="match status" value="1"/>
</dbReference>
<comment type="similarity">
    <text evidence="2">Belongs to the ribonuclease III family.</text>
</comment>
<keyword evidence="4" id="KW-0540">Nuclease</keyword>
<dbReference type="PANTHER" id="PTHR11207">
    <property type="entry name" value="RIBONUCLEASE III"/>
    <property type="match status" value="1"/>
</dbReference>
<dbReference type="Proteomes" id="UP000590412">
    <property type="component" value="Unassembled WGS sequence"/>
</dbReference>
<dbReference type="InterPro" id="IPR000999">
    <property type="entry name" value="RNase_III_dom"/>
</dbReference>
<dbReference type="GO" id="GO:0034963">
    <property type="term" value="P:box C/D sno(s)RNA processing"/>
    <property type="evidence" value="ECO:0007669"/>
    <property type="project" value="UniProtKB-ARBA"/>
</dbReference>
<dbReference type="OrthoDB" id="2392202at2759"/>
<dbReference type="PROSITE" id="PS50137">
    <property type="entry name" value="DS_RBD"/>
    <property type="match status" value="1"/>
</dbReference>
<dbReference type="Pfam" id="PF00035">
    <property type="entry name" value="dsrm"/>
    <property type="match status" value="1"/>
</dbReference>
<evidence type="ECO:0000256" key="5">
    <source>
        <dbReference type="ARBA" id="ARBA00022759"/>
    </source>
</evidence>
<dbReference type="InterPro" id="IPR011907">
    <property type="entry name" value="RNase_III"/>
</dbReference>
<dbReference type="CDD" id="cd19876">
    <property type="entry name" value="DSRM_RNT1p-like"/>
    <property type="match status" value="1"/>
</dbReference>
<dbReference type="PROSITE" id="PS00517">
    <property type="entry name" value="RNASE_3_1"/>
    <property type="match status" value="1"/>
</dbReference>
<dbReference type="EMBL" id="JABWAB010000011">
    <property type="protein sequence ID" value="KAF6044186.1"/>
    <property type="molecule type" value="Genomic_DNA"/>
</dbReference>
<dbReference type="Gene3D" id="1.10.1520.10">
    <property type="entry name" value="Ribonuclease III domain"/>
    <property type="match status" value="1"/>
</dbReference>
<reference evidence="12" key="1">
    <citation type="submission" date="2020-03" db="EMBL/GenBank/DDBJ databases">
        <title>FDA dAtabase for Regulatory Grade micrObial Sequences (FDA-ARGOS): Supporting development and validation of Infectious Disease Dx tests.</title>
        <authorList>
            <person name="Campos J."/>
            <person name="Goldberg B."/>
            <person name="Tallon L."/>
            <person name="Sadzewicz L."/>
            <person name="Vavikolanu K."/>
            <person name="Mehta A."/>
            <person name="Aluvathingal J."/>
            <person name="Nadendla S."/>
            <person name="Nandy P."/>
            <person name="Geyer C."/>
            <person name="Yan Y."/>
            <person name="Sichtig H."/>
        </authorList>
    </citation>
    <scope>NUCLEOTIDE SEQUENCE [LARGE SCALE GENOMIC DNA]</scope>
    <source>
        <strain evidence="12">FDAARGOS_652</strain>
    </source>
</reference>
<dbReference type="CDD" id="cd00593">
    <property type="entry name" value="RIBOc"/>
    <property type="match status" value="1"/>
</dbReference>
<organism evidence="12 13">
    <name type="scientific">Candida parapsilosis</name>
    <name type="common">Yeast</name>
    <dbReference type="NCBI Taxonomy" id="5480"/>
    <lineage>
        <taxon>Eukaryota</taxon>
        <taxon>Fungi</taxon>
        <taxon>Dikarya</taxon>
        <taxon>Ascomycota</taxon>
        <taxon>Saccharomycotina</taxon>
        <taxon>Pichiomycetes</taxon>
        <taxon>Debaryomycetaceae</taxon>
        <taxon>Candida/Lodderomyces clade</taxon>
        <taxon>Candida</taxon>
    </lineage>
</organism>
<dbReference type="FunFam" id="1.10.1520.10:FF:000001">
    <property type="entry name" value="Ribonuclease 3"/>
    <property type="match status" value="1"/>
</dbReference>
<dbReference type="InterPro" id="IPR040540">
    <property type="entry name" value="RNase_3_N"/>
</dbReference>
<evidence type="ECO:0000313" key="12">
    <source>
        <dbReference type="EMBL" id="KAF6044186.1"/>
    </source>
</evidence>
<evidence type="ECO:0000256" key="4">
    <source>
        <dbReference type="ARBA" id="ARBA00022722"/>
    </source>
</evidence>
<evidence type="ECO:0000259" key="10">
    <source>
        <dbReference type="PROSITE" id="PS50137"/>
    </source>
</evidence>
<dbReference type="PANTHER" id="PTHR11207:SF0">
    <property type="entry name" value="RIBONUCLEASE 3"/>
    <property type="match status" value="1"/>
</dbReference>
<dbReference type="PROSITE" id="PS50142">
    <property type="entry name" value="RNASE_3_2"/>
    <property type="match status" value="1"/>
</dbReference>
<feature type="domain" description="DRBM" evidence="10">
    <location>
        <begin position="385"/>
        <end position="452"/>
    </location>
</feature>
<dbReference type="EC" id="3.1.26.3" evidence="3"/>
<dbReference type="SMART" id="SM00358">
    <property type="entry name" value="DSRM"/>
    <property type="match status" value="1"/>
</dbReference>
<dbReference type="GO" id="GO:0030847">
    <property type="term" value="P:termination of RNA polymerase II transcription, exosome-dependent"/>
    <property type="evidence" value="ECO:0007669"/>
    <property type="project" value="UniProtKB-ARBA"/>
</dbReference>
<dbReference type="HAMAP" id="MF_00104">
    <property type="entry name" value="RNase_III"/>
    <property type="match status" value="1"/>
</dbReference>
<dbReference type="Gene3D" id="3.30.160.20">
    <property type="match status" value="2"/>
</dbReference>
<dbReference type="InterPro" id="IPR014720">
    <property type="entry name" value="dsRBD_dom"/>
</dbReference>
<dbReference type="AlphaFoldDB" id="A0A8X7NFQ7"/>
<keyword evidence="7 8" id="KW-0694">RNA-binding</keyword>
<dbReference type="GO" id="GO:0005654">
    <property type="term" value="C:nucleoplasm"/>
    <property type="evidence" value="ECO:0007669"/>
    <property type="project" value="TreeGrafter"/>
</dbReference>